<proteinExistence type="predicted"/>
<name>F8PDM4_SERL9</name>
<dbReference type="GeneID" id="18813005"/>
<feature type="region of interest" description="Disordered" evidence="1">
    <location>
        <begin position="196"/>
        <end position="245"/>
    </location>
</feature>
<feature type="compositionally biased region" description="Basic and acidic residues" evidence="1">
    <location>
        <begin position="117"/>
        <end position="133"/>
    </location>
</feature>
<feature type="compositionally biased region" description="Basic and acidic residues" evidence="1">
    <location>
        <begin position="143"/>
        <end position="160"/>
    </location>
</feature>
<dbReference type="RefSeq" id="XP_007324498.1">
    <property type="nucleotide sequence ID" value="XM_007324436.1"/>
</dbReference>
<evidence type="ECO:0000256" key="1">
    <source>
        <dbReference type="SAM" id="MobiDB-lite"/>
    </source>
</evidence>
<dbReference type="EMBL" id="GL945446">
    <property type="protein sequence ID" value="EGO18845.1"/>
    <property type="molecule type" value="Genomic_DNA"/>
</dbReference>
<evidence type="ECO:0000313" key="2">
    <source>
        <dbReference type="EMBL" id="EGO18845.1"/>
    </source>
</evidence>
<feature type="region of interest" description="Disordered" evidence="1">
    <location>
        <begin position="34"/>
        <end position="65"/>
    </location>
</feature>
<dbReference type="HOGENOM" id="CLU_943858_0_0_1"/>
<dbReference type="KEGG" id="sla:SERLADRAFT_412053"/>
<feature type="compositionally biased region" description="Gly residues" evidence="1">
    <location>
        <begin position="106"/>
        <end position="116"/>
    </location>
</feature>
<dbReference type="Proteomes" id="UP000008064">
    <property type="component" value="Unassembled WGS sequence"/>
</dbReference>
<organism>
    <name type="scientific">Serpula lacrymans var. lacrymans (strain S7.9)</name>
    <name type="common">Dry rot fungus</name>
    <dbReference type="NCBI Taxonomy" id="578457"/>
    <lineage>
        <taxon>Eukaryota</taxon>
        <taxon>Fungi</taxon>
        <taxon>Dikarya</taxon>
        <taxon>Basidiomycota</taxon>
        <taxon>Agaricomycotina</taxon>
        <taxon>Agaricomycetes</taxon>
        <taxon>Agaricomycetidae</taxon>
        <taxon>Boletales</taxon>
        <taxon>Coniophorineae</taxon>
        <taxon>Serpulaceae</taxon>
        <taxon>Serpula</taxon>
    </lineage>
</organism>
<dbReference type="AlphaFoldDB" id="F8PDM4"/>
<feature type="compositionally biased region" description="Low complexity" evidence="1">
    <location>
        <begin position="161"/>
        <end position="171"/>
    </location>
</feature>
<feature type="region of interest" description="Disordered" evidence="1">
    <location>
        <begin position="90"/>
        <end position="179"/>
    </location>
</feature>
<feature type="compositionally biased region" description="Basic and acidic residues" evidence="1">
    <location>
        <begin position="227"/>
        <end position="240"/>
    </location>
</feature>
<accession>F8PDM4</accession>
<gene>
    <name evidence="2" type="ORF">SERLADRAFT_412053</name>
</gene>
<feature type="compositionally biased region" description="Basic and acidic residues" evidence="1">
    <location>
        <begin position="204"/>
        <end position="219"/>
    </location>
</feature>
<protein>
    <submittedName>
        <fullName evidence="2">Uncharacterized protein</fullName>
    </submittedName>
</protein>
<reference evidence="2" key="1">
    <citation type="submission" date="2011-04" db="EMBL/GenBank/DDBJ databases">
        <title>Evolution of plant cell wall degrading machinery underlies the functional diversity of forest fungi.</title>
        <authorList>
            <consortium name="US DOE Joint Genome Institute (JGI-PGF)"/>
            <person name="Eastwood D.C."/>
            <person name="Floudas D."/>
            <person name="Binder M."/>
            <person name="Majcherczyk A."/>
            <person name="Schneider P."/>
            <person name="Aerts A."/>
            <person name="Asiegbu F.O."/>
            <person name="Baker S.E."/>
            <person name="Barry K."/>
            <person name="Bendiksby M."/>
            <person name="Blumentritt M."/>
            <person name="Coutinho P.M."/>
            <person name="Cullen D."/>
            <person name="Cullen D."/>
            <person name="Gathman A."/>
            <person name="Goodell B."/>
            <person name="Henrissat B."/>
            <person name="Ihrmark K."/>
            <person name="Kauserud H."/>
            <person name="Kohler A."/>
            <person name="LaButti K."/>
            <person name="Lapidus A."/>
            <person name="Lavin J.L."/>
            <person name="Lee Y.-H."/>
            <person name="Lindquist E."/>
            <person name="Lilly W."/>
            <person name="Lucas S."/>
            <person name="Morin E."/>
            <person name="Murat C."/>
            <person name="Oguiza J.A."/>
            <person name="Park J."/>
            <person name="Pisabarro A.G."/>
            <person name="Riley R."/>
            <person name="Rosling A."/>
            <person name="Salamov A."/>
            <person name="Schmidt O."/>
            <person name="Schmutz J."/>
            <person name="Skrede I."/>
            <person name="Stenlid J."/>
            <person name="Wiebenga A."/>
            <person name="Xie X."/>
            <person name="Kues U."/>
            <person name="Hibbett D.S."/>
            <person name="Hoffmeister D."/>
            <person name="Hogberg N."/>
            <person name="Martin F."/>
            <person name="Grigoriev I.V."/>
            <person name="Watkinson S.C."/>
        </authorList>
    </citation>
    <scope>NUCLEOTIDE SEQUENCE</scope>
    <source>
        <strain evidence="2">S7.9</strain>
    </source>
</reference>
<sequence length="295" mass="33273">MDVPTEQNQEAQPTQKDLWDVVLAFEKRITEKNAEIKEIISKRDKKQKGGGVDSPADNMSSPVEGSLSIAKSELVTLKNGCERAKKKLEAAKIEQDKGGPTNRGSEGTGGCRGGGGRGKEIDTEPGEVDKECEGIADNVSQAHEVETRERADKGNKHHNLDQSQDSQAEQQSKVEHPDLPAKLAKAEAELERMRKKVLKKKRGLNKDSNGKGDNEDVRKGLKKKFKKDGTYTPRKDETPKGHPTSGWSQWCSIENLMITYQFRNWWEFSKLQWFQVMLQCLLGQLELYYQIKDYL</sequence>